<dbReference type="Gene3D" id="3.90.550.10">
    <property type="entry name" value="Spore Coat Polysaccharide Biosynthesis Protein SpsA, Chain A"/>
    <property type="match status" value="1"/>
</dbReference>
<dbReference type="AlphaFoldDB" id="A0A2U8H7G0"/>
<dbReference type="Proteomes" id="UP000244902">
    <property type="component" value="Chromosome"/>
</dbReference>
<evidence type="ECO:0000256" key="2">
    <source>
        <dbReference type="ARBA" id="ARBA00022676"/>
    </source>
</evidence>
<evidence type="ECO:0000256" key="3">
    <source>
        <dbReference type="ARBA" id="ARBA00022679"/>
    </source>
</evidence>
<evidence type="ECO:0000313" key="6">
    <source>
        <dbReference type="Proteomes" id="UP000244902"/>
    </source>
</evidence>
<dbReference type="RefSeq" id="WP_108976266.1">
    <property type="nucleotide sequence ID" value="NZ_CP022188.1"/>
</dbReference>
<dbReference type="OrthoDB" id="9771846at2"/>
<dbReference type="SUPFAM" id="SSF53448">
    <property type="entry name" value="Nucleotide-diphospho-sugar transferases"/>
    <property type="match status" value="1"/>
</dbReference>
<dbReference type="InterPro" id="IPR001173">
    <property type="entry name" value="Glyco_trans_2-like"/>
</dbReference>
<sequence>MPTVNNGIDKKEFKVGIVTVLYKSNDVIKGFIDSINNQTFKNFHVLYVENDVNDFGCESYIKNNATHQYTFIRNKDNYGVAKGNNQGIDLFLEDESYTHILFLNNDIEIDQKFLQDHIQLFSENSFVDALAPKMVYHNTNGKIWYAGGKISYLKGNCRHFGHNKKDRLTGKVLFKVDYAPTCSLMIKSLVLRETQVRMWEELFVYYDDTIFCSELCKKNVRMYYTPTITLSHKISSSTGGNSSDFSRYYLTRNWLYWGIKAKNPVVIATGMVKYLYYLIFSRKIELKAMRDAFILEPKKME</sequence>
<dbReference type="PANTHER" id="PTHR43179:SF12">
    <property type="entry name" value="GALACTOFURANOSYLTRANSFERASE GLFT2"/>
    <property type="match status" value="1"/>
</dbReference>
<comment type="similarity">
    <text evidence="1">Belongs to the glycosyltransferase 2 family.</text>
</comment>
<feature type="domain" description="Glycosyltransferase 2-like" evidence="4">
    <location>
        <begin position="17"/>
        <end position="164"/>
    </location>
</feature>
<evidence type="ECO:0000313" key="5">
    <source>
        <dbReference type="EMBL" id="AWI81671.1"/>
    </source>
</evidence>
<accession>A0A2U8H7G0</accession>
<evidence type="ECO:0000259" key="4">
    <source>
        <dbReference type="Pfam" id="PF00535"/>
    </source>
</evidence>
<dbReference type="GO" id="GO:0016757">
    <property type="term" value="F:glycosyltransferase activity"/>
    <property type="evidence" value="ECO:0007669"/>
    <property type="project" value="UniProtKB-KW"/>
</dbReference>
<reference evidence="5 6" key="1">
    <citation type="submission" date="2017-06" db="EMBL/GenBank/DDBJ databases">
        <title>Azoarcus sp. TSNA42 complete genome sequence.</title>
        <authorList>
            <person name="Woo J.-H."/>
            <person name="Kim H.-S."/>
        </authorList>
    </citation>
    <scope>NUCLEOTIDE SEQUENCE [LARGE SCALE GENOMIC DNA]</scope>
    <source>
        <strain evidence="5 6">TSNA42</strain>
    </source>
</reference>
<keyword evidence="3 5" id="KW-0808">Transferase</keyword>
<dbReference type="InterPro" id="IPR029044">
    <property type="entry name" value="Nucleotide-diphossugar_trans"/>
</dbReference>
<evidence type="ECO:0000256" key="1">
    <source>
        <dbReference type="ARBA" id="ARBA00006739"/>
    </source>
</evidence>
<organism evidence="5 6">
    <name type="scientific">Parazoarcus communis</name>
    <dbReference type="NCBI Taxonomy" id="41977"/>
    <lineage>
        <taxon>Bacteria</taxon>
        <taxon>Pseudomonadati</taxon>
        <taxon>Pseudomonadota</taxon>
        <taxon>Betaproteobacteria</taxon>
        <taxon>Rhodocyclales</taxon>
        <taxon>Zoogloeaceae</taxon>
        <taxon>Parazoarcus</taxon>
    </lineage>
</organism>
<dbReference type="PANTHER" id="PTHR43179">
    <property type="entry name" value="RHAMNOSYLTRANSFERASE WBBL"/>
    <property type="match status" value="1"/>
</dbReference>
<dbReference type="EMBL" id="CP022188">
    <property type="protein sequence ID" value="AWI81671.1"/>
    <property type="molecule type" value="Genomic_DNA"/>
</dbReference>
<protein>
    <submittedName>
        <fullName evidence="5">Glycosyl transferase</fullName>
    </submittedName>
</protein>
<keyword evidence="2" id="KW-0328">Glycosyltransferase</keyword>
<proteinExistence type="inferred from homology"/>
<name>A0A2U8H7G0_9RHOO</name>
<gene>
    <name evidence="5" type="ORF">CEW87_21310</name>
</gene>
<dbReference type="Pfam" id="PF00535">
    <property type="entry name" value="Glycos_transf_2"/>
    <property type="match status" value="1"/>
</dbReference>